<dbReference type="Proteomes" id="UP001153331">
    <property type="component" value="Unassembled WGS sequence"/>
</dbReference>
<comment type="caution">
    <text evidence="1">The sequence shown here is derived from an EMBL/GenBank/DDBJ whole genome shotgun (WGS) entry which is preliminary data.</text>
</comment>
<reference evidence="1" key="1">
    <citation type="submission" date="2022-11" db="EMBL/GenBank/DDBJ databases">
        <title>Genome Sequence of Boeremia exigua.</title>
        <authorList>
            <person name="Buettner E."/>
        </authorList>
    </citation>
    <scope>NUCLEOTIDE SEQUENCE</scope>
    <source>
        <strain evidence="1">CU02</strain>
    </source>
</reference>
<evidence type="ECO:0000313" key="1">
    <source>
        <dbReference type="EMBL" id="KAJ8109170.1"/>
    </source>
</evidence>
<evidence type="ECO:0000313" key="2">
    <source>
        <dbReference type="Proteomes" id="UP001153331"/>
    </source>
</evidence>
<name>A0ACC2I1Y2_9PLEO</name>
<gene>
    <name evidence="1" type="ORF">OPT61_g7657</name>
</gene>
<proteinExistence type="predicted"/>
<dbReference type="EMBL" id="JAPHNI010000647">
    <property type="protein sequence ID" value="KAJ8109170.1"/>
    <property type="molecule type" value="Genomic_DNA"/>
</dbReference>
<accession>A0ACC2I1Y2</accession>
<keyword evidence="2" id="KW-1185">Reference proteome</keyword>
<organism evidence="1 2">
    <name type="scientific">Boeremia exigua</name>
    <dbReference type="NCBI Taxonomy" id="749465"/>
    <lineage>
        <taxon>Eukaryota</taxon>
        <taxon>Fungi</taxon>
        <taxon>Dikarya</taxon>
        <taxon>Ascomycota</taxon>
        <taxon>Pezizomycotina</taxon>
        <taxon>Dothideomycetes</taxon>
        <taxon>Pleosporomycetidae</taxon>
        <taxon>Pleosporales</taxon>
        <taxon>Pleosporineae</taxon>
        <taxon>Didymellaceae</taxon>
        <taxon>Boeremia</taxon>
    </lineage>
</organism>
<sequence>MPQKLHGSSTSADEERCWWQNLARKGAVLMWMNPVGEYPELQLTVYEDRVVALVGLAERYSGEPPKDTVSRFTGRLRPPSTTAAALNASPRHEPNAHEHTLLSTPTVQATDPTIRRYRPPKPRPRINPRPAVSSQK</sequence>
<protein>
    <submittedName>
        <fullName evidence="1">Uncharacterized protein</fullName>
    </submittedName>
</protein>